<sequence>MQASLMKPRFMPLLTQFFLVCPLQEPLPSFSQVMVPFHEGLSSRHQRIFYLFVGCSRLLACEEFHDEAVPSGGDACKPSMPRSQEYLLSACHRFPTYSDGVLTSGRVGFLIHTTSS</sequence>
<proteinExistence type="predicted"/>
<reference evidence="1" key="2">
    <citation type="journal article" date="2024" name="Plant">
        <title>Genomic evolution and insights into agronomic trait innovations of Sesamum species.</title>
        <authorList>
            <person name="Miao H."/>
            <person name="Wang L."/>
            <person name="Qu L."/>
            <person name="Liu H."/>
            <person name="Sun Y."/>
            <person name="Le M."/>
            <person name="Wang Q."/>
            <person name="Wei S."/>
            <person name="Zheng Y."/>
            <person name="Lin W."/>
            <person name="Duan Y."/>
            <person name="Cao H."/>
            <person name="Xiong S."/>
            <person name="Wang X."/>
            <person name="Wei L."/>
            <person name="Li C."/>
            <person name="Ma Q."/>
            <person name="Ju M."/>
            <person name="Zhao R."/>
            <person name="Li G."/>
            <person name="Mu C."/>
            <person name="Tian Q."/>
            <person name="Mei H."/>
            <person name="Zhang T."/>
            <person name="Gao T."/>
            <person name="Zhang H."/>
        </authorList>
    </citation>
    <scope>NUCLEOTIDE SEQUENCE</scope>
    <source>
        <strain evidence="1">G02</strain>
    </source>
</reference>
<name>A0AAW2P5P2_SESRA</name>
<gene>
    <name evidence="1" type="ORF">Sradi_4158800</name>
</gene>
<dbReference type="EMBL" id="JACGWJ010000018">
    <property type="protein sequence ID" value="KAL0350096.1"/>
    <property type="molecule type" value="Genomic_DNA"/>
</dbReference>
<organism evidence="1">
    <name type="scientific">Sesamum radiatum</name>
    <name type="common">Black benniseed</name>
    <dbReference type="NCBI Taxonomy" id="300843"/>
    <lineage>
        <taxon>Eukaryota</taxon>
        <taxon>Viridiplantae</taxon>
        <taxon>Streptophyta</taxon>
        <taxon>Embryophyta</taxon>
        <taxon>Tracheophyta</taxon>
        <taxon>Spermatophyta</taxon>
        <taxon>Magnoliopsida</taxon>
        <taxon>eudicotyledons</taxon>
        <taxon>Gunneridae</taxon>
        <taxon>Pentapetalae</taxon>
        <taxon>asterids</taxon>
        <taxon>lamiids</taxon>
        <taxon>Lamiales</taxon>
        <taxon>Pedaliaceae</taxon>
        <taxon>Sesamum</taxon>
    </lineage>
</organism>
<protein>
    <recommendedName>
        <fullName evidence="2">Secreted protein</fullName>
    </recommendedName>
</protein>
<reference evidence="1" key="1">
    <citation type="submission" date="2020-06" db="EMBL/GenBank/DDBJ databases">
        <authorList>
            <person name="Li T."/>
            <person name="Hu X."/>
            <person name="Zhang T."/>
            <person name="Song X."/>
            <person name="Zhang H."/>
            <person name="Dai N."/>
            <person name="Sheng W."/>
            <person name="Hou X."/>
            <person name="Wei L."/>
        </authorList>
    </citation>
    <scope>NUCLEOTIDE SEQUENCE</scope>
    <source>
        <strain evidence="1">G02</strain>
        <tissue evidence="1">Leaf</tissue>
    </source>
</reference>
<accession>A0AAW2P5P2</accession>
<evidence type="ECO:0008006" key="2">
    <source>
        <dbReference type="Google" id="ProtNLM"/>
    </source>
</evidence>
<comment type="caution">
    <text evidence="1">The sequence shown here is derived from an EMBL/GenBank/DDBJ whole genome shotgun (WGS) entry which is preliminary data.</text>
</comment>
<evidence type="ECO:0000313" key="1">
    <source>
        <dbReference type="EMBL" id="KAL0350096.1"/>
    </source>
</evidence>
<dbReference type="AlphaFoldDB" id="A0AAW2P5P2"/>